<dbReference type="SUPFAM" id="SSF46785">
    <property type="entry name" value="Winged helix' DNA-binding domain"/>
    <property type="match status" value="1"/>
</dbReference>
<dbReference type="PANTHER" id="PTHR33204">
    <property type="entry name" value="TRANSCRIPTIONAL REGULATOR, MARR FAMILY"/>
    <property type="match status" value="1"/>
</dbReference>
<dbReference type="InterPro" id="IPR036390">
    <property type="entry name" value="WH_DNA-bd_sf"/>
</dbReference>
<evidence type="ECO:0000256" key="2">
    <source>
        <dbReference type="ARBA" id="ARBA00023125"/>
    </source>
</evidence>
<dbReference type="Pfam" id="PF01638">
    <property type="entry name" value="HxlR"/>
    <property type="match status" value="1"/>
</dbReference>
<dbReference type="InterPro" id="IPR002577">
    <property type="entry name" value="HTH_HxlR"/>
</dbReference>
<evidence type="ECO:0000313" key="6">
    <source>
        <dbReference type="Proteomes" id="UP000618240"/>
    </source>
</evidence>
<accession>A0ABS8A205</accession>
<dbReference type="InterPro" id="IPR011991">
    <property type="entry name" value="ArsR-like_HTH"/>
</dbReference>
<dbReference type="PROSITE" id="PS51118">
    <property type="entry name" value="HTH_HXLR"/>
    <property type="match status" value="1"/>
</dbReference>
<keyword evidence="2" id="KW-0238">DNA-binding</keyword>
<reference evidence="5 6" key="1">
    <citation type="submission" date="2021-09" db="EMBL/GenBank/DDBJ databases">
        <title>Genome sequencing and assembly of Chryseobacterium sp. RG1.</title>
        <authorList>
            <person name="Chhetri G."/>
        </authorList>
    </citation>
    <scope>NUCLEOTIDE SEQUENCE [LARGE SCALE GENOMIC DNA]</scope>
    <source>
        <strain evidence="5 6">RG1</strain>
    </source>
</reference>
<evidence type="ECO:0000256" key="1">
    <source>
        <dbReference type="ARBA" id="ARBA00023015"/>
    </source>
</evidence>
<dbReference type="PANTHER" id="PTHR33204:SF29">
    <property type="entry name" value="TRANSCRIPTIONAL REGULATOR"/>
    <property type="match status" value="1"/>
</dbReference>
<evidence type="ECO:0000313" key="5">
    <source>
        <dbReference type="EMBL" id="MCA6068006.1"/>
    </source>
</evidence>
<dbReference type="CDD" id="cd00090">
    <property type="entry name" value="HTH_ARSR"/>
    <property type="match status" value="1"/>
</dbReference>
<evidence type="ECO:0000256" key="3">
    <source>
        <dbReference type="ARBA" id="ARBA00023163"/>
    </source>
</evidence>
<sequence length="139" mass="16246">MQYQVVVNSILSIVNNTNTHYQKLMNDKKSIEIDYNFDLNGIFKVIGGKWKIPLIVAMGSVCPRRFGELRREMENLAQTTLTTQLRELERDGIVERKVYAESPPRVEYQLTDLGLTLKPVIDTLENWWQMYTDRGCKNF</sequence>
<dbReference type="Proteomes" id="UP000618240">
    <property type="component" value="Unassembled WGS sequence"/>
</dbReference>
<organism evidence="5 6">
    <name type="scientific">Chryseobacterium tagetis</name>
    <dbReference type="NCBI Taxonomy" id="2801334"/>
    <lineage>
        <taxon>Bacteria</taxon>
        <taxon>Pseudomonadati</taxon>
        <taxon>Bacteroidota</taxon>
        <taxon>Flavobacteriia</taxon>
        <taxon>Flavobacteriales</taxon>
        <taxon>Weeksellaceae</taxon>
        <taxon>Chryseobacterium group</taxon>
        <taxon>Chryseobacterium</taxon>
    </lineage>
</organism>
<dbReference type="InterPro" id="IPR036388">
    <property type="entry name" value="WH-like_DNA-bd_sf"/>
</dbReference>
<name>A0ABS8A205_9FLAO</name>
<dbReference type="RefSeq" id="WP_225689173.1">
    <property type="nucleotide sequence ID" value="NZ_JAERSE020000003.1"/>
</dbReference>
<proteinExistence type="predicted"/>
<keyword evidence="6" id="KW-1185">Reference proteome</keyword>
<comment type="caution">
    <text evidence="5">The sequence shown here is derived from an EMBL/GenBank/DDBJ whole genome shotgun (WGS) entry which is preliminary data.</text>
</comment>
<dbReference type="EMBL" id="JAERSE020000003">
    <property type="protein sequence ID" value="MCA6068006.1"/>
    <property type="molecule type" value="Genomic_DNA"/>
</dbReference>
<protein>
    <submittedName>
        <fullName evidence="5">Helix-turn-helix transcriptional regulator</fullName>
    </submittedName>
</protein>
<keyword evidence="1" id="KW-0805">Transcription regulation</keyword>
<dbReference type="Gene3D" id="1.10.10.10">
    <property type="entry name" value="Winged helix-like DNA-binding domain superfamily/Winged helix DNA-binding domain"/>
    <property type="match status" value="1"/>
</dbReference>
<evidence type="ECO:0000259" key="4">
    <source>
        <dbReference type="PROSITE" id="PS51118"/>
    </source>
</evidence>
<keyword evidence="3" id="KW-0804">Transcription</keyword>
<gene>
    <name evidence="5" type="ORF">JI747_012495</name>
</gene>
<feature type="domain" description="HTH hxlR-type" evidence="4">
    <location>
        <begin position="37"/>
        <end position="136"/>
    </location>
</feature>